<evidence type="ECO:0000256" key="1">
    <source>
        <dbReference type="SAM" id="Phobius"/>
    </source>
</evidence>
<organism evidence="2 3">
    <name type="scientific">Hufsiella arboris</name>
    <dbReference type="NCBI Taxonomy" id="2695275"/>
    <lineage>
        <taxon>Bacteria</taxon>
        <taxon>Pseudomonadati</taxon>
        <taxon>Bacteroidota</taxon>
        <taxon>Sphingobacteriia</taxon>
        <taxon>Sphingobacteriales</taxon>
        <taxon>Sphingobacteriaceae</taxon>
        <taxon>Hufsiella</taxon>
    </lineage>
</organism>
<keyword evidence="1" id="KW-0812">Transmembrane</keyword>
<dbReference type="RefSeq" id="WP_160846541.1">
    <property type="nucleotide sequence ID" value="NZ_WVHT01000043.1"/>
</dbReference>
<evidence type="ECO:0000313" key="3">
    <source>
        <dbReference type="Proteomes" id="UP000466586"/>
    </source>
</evidence>
<reference evidence="2 3" key="1">
    <citation type="submission" date="2019-11" db="EMBL/GenBank/DDBJ databases">
        <title>Pedobacter sp. HMF7647 Genome sequencing and assembly.</title>
        <authorList>
            <person name="Kang H."/>
            <person name="Kim H."/>
            <person name="Joh K."/>
        </authorList>
    </citation>
    <scope>NUCLEOTIDE SEQUENCE [LARGE SCALE GENOMIC DNA]</scope>
    <source>
        <strain evidence="2 3">HMF7647</strain>
    </source>
</reference>
<dbReference type="AlphaFoldDB" id="A0A7K1YFI7"/>
<comment type="caution">
    <text evidence="2">The sequence shown here is derived from an EMBL/GenBank/DDBJ whole genome shotgun (WGS) entry which is preliminary data.</text>
</comment>
<feature type="transmembrane region" description="Helical" evidence="1">
    <location>
        <begin position="95"/>
        <end position="116"/>
    </location>
</feature>
<dbReference type="Proteomes" id="UP000466586">
    <property type="component" value="Unassembled WGS sequence"/>
</dbReference>
<keyword evidence="1" id="KW-0472">Membrane</keyword>
<feature type="transmembrane region" description="Helical" evidence="1">
    <location>
        <begin position="128"/>
        <end position="146"/>
    </location>
</feature>
<keyword evidence="1" id="KW-1133">Transmembrane helix</keyword>
<proteinExistence type="predicted"/>
<feature type="transmembrane region" description="Helical" evidence="1">
    <location>
        <begin position="188"/>
        <end position="207"/>
    </location>
</feature>
<evidence type="ECO:0000313" key="2">
    <source>
        <dbReference type="EMBL" id="MXV53363.1"/>
    </source>
</evidence>
<accession>A0A7K1YFI7</accession>
<gene>
    <name evidence="2" type="ORF">GS399_20590</name>
</gene>
<feature type="transmembrane region" description="Helical" evidence="1">
    <location>
        <begin position="152"/>
        <end position="168"/>
    </location>
</feature>
<sequence length="208" mass="23890">MEIDFQRLMTNKSDEGLQEYLDNRTKFIPEAVEAAINEMQKRGRIFSDEELAIYRKEFQAKKEATEKEEKKLVGNQWKKNVVTDISAPAYYSESAIYMFSVFFSVLFGAVLLAINFRSTETKKGVWEVIAFGIFYTGLQVWILSMIPRNTGLTLVFSMGGALLLNFFFWKKYIGKDTKYRTKPIWKPLIIGVVIFTPLLLAAIYGGAE</sequence>
<dbReference type="EMBL" id="WVHT01000043">
    <property type="protein sequence ID" value="MXV53363.1"/>
    <property type="molecule type" value="Genomic_DNA"/>
</dbReference>
<protein>
    <submittedName>
        <fullName evidence="2">Uncharacterized protein</fullName>
    </submittedName>
</protein>
<name>A0A7K1YFI7_9SPHI</name>
<keyword evidence="3" id="KW-1185">Reference proteome</keyword>